<reference evidence="4 5" key="1">
    <citation type="submission" date="2009-11" db="EMBL/GenBank/DDBJ databases">
        <title>Annotation of Allomyces macrogynus ATCC 38327.</title>
        <authorList>
            <consortium name="The Broad Institute Genome Sequencing Platform"/>
            <person name="Russ C."/>
            <person name="Cuomo C."/>
            <person name="Burger G."/>
            <person name="Gray M.W."/>
            <person name="Holland P.W.H."/>
            <person name="King N."/>
            <person name="Lang F.B.F."/>
            <person name="Roger A.J."/>
            <person name="Ruiz-Trillo I."/>
            <person name="Young S.K."/>
            <person name="Zeng Q."/>
            <person name="Gargeya S."/>
            <person name="Fitzgerald M."/>
            <person name="Haas B."/>
            <person name="Abouelleil A."/>
            <person name="Alvarado L."/>
            <person name="Arachchi H.M."/>
            <person name="Berlin A."/>
            <person name="Chapman S.B."/>
            <person name="Gearin G."/>
            <person name="Goldberg J."/>
            <person name="Griggs A."/>
            <person name="Gujja S."/>
            <person name="Hansen M."/>
            <person name="Heiman D."/>
            <person name="Howarth C."/>
            <person name="Larimer J."/>
            <person name="Lui A."/>
            <person name="MacDonald P.J.P."/>
            <person name="McCowen C."/>
            <person name="Montmayeur A."/>
            <person name="Murphy C."/>
            <person name="Neiman D."/>
            <person name="Pearson M."/>
            <person name="Priest M."/>
            <person name="Roberts A."/>
            <person name="Saif S."/>
            <person name="Shea T."/>
            <person name="Sisk P."/>
            <person name="Stolte C."/>
            <person name="Sykes S."/>
            <person name="Wortman J."/>
            <person name="Nusbaum C."/>
            <person name="Birren B."/>
        </authorList>
    </citation>
    <scope>NUCLEOTIDE SEQUENCE [LARGE SCALE GENOMIC DNA]</scope>
    <source>
        <strain evidence="4 5">ATCC 38327</strain>
    </source>
</reference>
<feature type="compositionally biased region" description="Basic residues" evidence="2">
    <location>
        <begin position="102"/>
        <end position="113"/>
    </location>
</feature>
<proteinExistence type="predicted"/>
<dbReference type="Pfam" id="PF00076">
    <property type="entry name" value="RRM_1"/>
    <property type="match status" value="1"/>
</dbReference>
<keyword evidence="1" id="KW-0694">RNA-binding</keyword>
<accession>A0A0L0STF0</accession>
<evidence type="ECO:0000256" key="1">
    <source>
        <dbReference type="PROSITE-ProRule" id="PRU00176"/>
    </source>
</evidence>
<dbReference type="AlphaFoldDB" id="A0A0L0STF0"/>
<organism evidence="4 5">
    <name type="scientific">Allomyces macrogynus (strain ATCC 38327)</name>
    <name type="common">Allomyces javanicus var. macrogynus</name>
    <dbReference type="NCBI Taxonomy" id="578462"/>
    <lineage>
        <taxon>Eukaryota</taxon>
        <taxon>Fungi</taxon>
        <taxon>Fungi incertae sedis</taxon>
        <taxon>Blastocladiomycota</taxon>
        <taxon>Blastocladiomycetes</taxon>
        <taxon>Blastocladiales</taxon>
        <taxon>Blastocladiaceae</taxon>
        <taxon>Allomyces</taxon>
    </lineage>
</organism>
<feature type="domain" description="RRM" evidence="3">
    <location>
        <begin position="4"/>
        <end position="80"/>
    </location>
</feature>
<dbReference type="OMA" id="PLIRCDV"/>
<feature type="region of interest" description="Disordered" evidence="2">
    <location>
        <begin position="81"/>
        <end position="180"/>
    </location>
</feature>
<sequence>MGKRTIFVSGINPQTRARDLAYEFERFGRLVRCDIPAPRPGSRPFAFVEFEDARDAEDAYNDLHGIRFEGSTLSLQWARTVGRREERGRYGGPSSYGGAPRGRSRSPPRRRSRSPLPPRDRSRSPRGAPADRPRSPMRDGERTPPPRSPPRQRSRSPAGAAPRSRSRSPVPTAPQEAPQN</sequence>
<dbReference type="SUPFAM" id="SSF54928">
    <property type="entry name" value="RNA-binding domain, RBD"/>
    <property type="match status" value="1"/>
</dbReference>
<dbReference type="eggNOG" id="ENOG502S4TA">
    <property type="taxonomic scope" value="Eukaryota"/>
</dbReference>
<dbReference type="GO" id="GO:0003723">
    <property type="term" value="F:RNA binding"/>
    <property type="evidence" value="ECO:0007669"/>
    <property type="project" value="UniProtKB-UniRule"/>
</dbReference>
<dbReference type="Gene3D" id="3.30.70.330">
    <property type="match status" value="1"/>
</dbReference>
<dbReference type="VEuPathDB" id="FungiDB:AMAG_09579"/>
<reference evidence="5" key="2">
    <citation type="submission" date="2009-11" db="EMBL/GenBank/DDBJ databases">
        <title>The Genome Sequence of Allomyces macrogynus strain ATCC 38327.</title>
        <authorList>
            <consortium name="The Broad Institute Genome Sequencing Platform"/>
            <person name="Russ C."/>
            <person name="Cuomo C."/>
            <person name="Shea T."/>
            <person name="Young S.K."/>
            <person name="Zeng Q."/>
            <person name="Koehrsen M."/>
            <person name="Haas B."/>
            <person name="Borodovsky M."/>
            <person name="Guigo R."/>
            <person name="Alvarado L."/>
            <person name="Berlin A."/>
            <person name="Borenstein D."/>
            <person name="Chen Z."/>
            <person name="Engels R."/>
            <person name="Freedman E."/>
            <person name="Gellesch M."/>
            <person name="Goldberg J."/>
            <person name="Griggs A."/>
            <person name="Gujja S."/>
            <person name="Heiman D."/>
            <person name="Hepburn T."/>
            <person name="Howarth C."/>
            <person name="Jen D."/>
            <person name="Larson L."/>
            <person name="Lewis B."/>
            <person name="Mehta T."/>
            <person name="Park D."/>
            <person name="Pearson M."/>
            <person name="Roberts A."/>
            <person name="Saif S."/>
            <person name="Shenoy N."/>
            <person name="Sisk P."/>
            <person name="Stolte C."/>
            <person name="Sykes S."/>
            <person name="Walk T."/>
            <person name="White J."/>
            <person name="Yandava C."/>
            <person name="Burger G."/>
            <person name="Gray M.W."/>
            <person name="Holland P.W.H."/>
            <person name="King N."/>
            <person name="Lang F.B.F."/>
            <person name="Roger A.J."/>
            <person name="Ruiz-Trillo I."/>
            <person name="Lander E."/>
            <person name="Nusbaum C."/>
        </authorList>
    </citation>
    <scope>NUCLEOTIDE SEQUENCE [LARGE SCALE GENOMIC DNA]</scope>
    <source>
        <strain evidence="5">ATCC 38327</strain>
    </source>
</reference>
<name>A0A0L0STF0_ALLM3</name>
<dbReference type="InterPro" id="IPR050907">
    <property type="entry name" value="SRSF"/>
</dbReference>
<dbReference type="SMART" id="SM00360">
    <property type="entry name" value="RRM"/>
    <property type="match status" value="1"/>
</dbReference>
<dbReference type="InterPro" id="IPR012677">
    <property type="entry name" value="Nucleotide-bd_a/b_plait_sf"/>
</dbReference>
<dbReference type="STRING" id="578462.A0A0L0STF0"/>
<evidence type="ECO:0000259" key="3">
    <source>
        <dbReference type="PROSITE" id="PS50102"/>
    </source>
</evidence>
<dbReference type="Proteomes" id="UP000054350">
    <property type="component" value="Unassembled WGS sequence"/>
</dbReference>
<evidence type="ECO:0000313" key="5">
    <source>
        <dbReference type="Proteomes" id="UP000054350"/>
    </source>
</evidence>
<dbReference type="OrthoDB" id="5970at2759"/>
<dbReference type="InterPro" id="IPR035979">
    <property type="entry name" value="RBD_domain_sf"/>
</dbReference>
<dbReference type="PROSITE" id="PS50102">
    <property type="entry name" value="RRM"/>
    <property type="match status" value="1"/>
</dbReference>
<keyword evidence="5" id="KW-1185">Reference proteome</keyword>
<protein>
    <recommendedName>
        <fullName evidence="3">RRM domain-containing protein</fullName>
    </recommendedName>
</protein>
<evidence type="ECO:0000313" key="4">
    <source>
        <dbReference type="EMBL" id="KNE65599.1"/>
    </source>
</evidence>
<dbReference type="PANTHER" id="PTHR23147">
    <property type="entry name" value="SERINE/ARGININE RICH SPLICING FACTOR"/>
    <property type="match status" value="1"/>
</dbReference>
<dbReference type="InterPro" id="IPR000504">
    <property type="entry name" value="RRM_dom"/>
</dbReference>
<feature type="compositionally biased region" description="Basic and acidic residues" evidence="2">
    <location>
        <begin position="118"/>
        <end position="144"/>
    </location>
</feature>
<evidence type="ECO:0000256" key="2">
    <source>
        <dbReference type="SAM" id="MobiDB-lite"/>
    </source>
</evidence>
<dbReference type="EMBL" id="GG745348">
    <property type="protein sequence ID" value="KNE65599.1"/>
    <property type="molecule type" value="Genomic_DNA"/>
</dbReference>
<gene>
    <name evidence="4" type="ORF">AMAG_09579</name>
</gene>
<feature type="compositionally biased region" description="Low complexity" evidence="2">
    <location>
        <begin position="155"/>
        <end position="174"/>
    </location>
</feature>